<name>A0AA39G005_MICHY</name>
<dbReference type="PANTHER" id="PTHR23161:SF2">
    <property type="entry name" value="PROTEIN CIP2A"/>
    <property type="match status" value="1"/>
</dbReference>
<sequence>MSLENFNSAKEMSLKMDKYQNIKAFITTALEYIKHPSETTASVLQRNLSILSTTGDLSVFDPGTIVTAEFYVSLYNLTNALASPIPLIWSVLDVLYHACRNSAARHALIHTYKFAPMLSRLLETNLIPEKRLKVLKLLQELTYGVKIHSQEAHLPHLISILTQWIMQSKDEEIVSLSLGVLINLCYKNLPAIHILMRTVDTKALHRMLLTLQSNNVNTRVQCCKILIIMEQMNKDIPDKFILEFVMVTFQSLVAALADIDVLLLRHIVEFFDDVRLNEHSRSVLISYQNYADDVMNIIQQLEKTSDPECTALIMEFLLSLVKLKIPSLIPFYPKYIKVAMQQVTNNQISSKALMLIKTILIDSRRSKNFNDLISELDLSILMTVIGNEDDDEMDGKSEKRSIELNSQLTELIQLLLEMSKTPNLRAQVTQAFSEQTMRRLLRPMLEQENLISGDNLPGDLVGDSATTLHIYALALTAELAMQNSSWLTLYSELIQKKQIQMMIALALFTGDGEVKQKCLQLMALVSFPQECVTAVAKYMCELEPLVLIQSRTGITTGIPVKSENYSNIDMTPLFSLAQEGQLDAALEKLNNFLADGKITDIKTSAMMELYEYKLMAMKHAERGMQASHEAANAHATSLQHRLAQVIAESSRLHQLLFYTQQNYEVLQADKIRLNVKLNEAEGESKKIHSIQRQEIHGLKKIVAEKSATIEQLSKIKNEFDCAMKKIRNLETKIKDLTDEKTSLELKSKDMLSKNHELNKFLNKLQDSIAKRDQIIEIKEKELAAGQEGMLALKQENEQLMRQCQSYEKTIAEKEENVQRLTNELIEFSRMRDMIYHLTAQKKDNQNETS</sequence>
<dbReference type="Gene3D" id="1.25.10.10">
    <property type="entry name" value="Leucine-rich Repeat Variant"/>
    <property type="match status" value="1"/>
</dbReference>
<dbReference type="SUPFAM" id="SSF48371">
    <property type="entry name" value="ARM repeat"/>
    <property type="match status" value="1"/>
</dbReference>
<organism evidence="3 4">
    <name type="scientific">Microctonus hyperodae</name>
    <name type="common">Parasitoid wasp</name>
    <dbReference type="NCBI Taxonomy" id="165561"/>
    <lineage>
        <taxon>Eukaryota</taxon>
        <taxon>Metazoa</taxon>
        <taxon>Ecdysozoa</taxon>
        <taxon>Arthropoda</taxon>
        <taxon>Hexapoda</taxon>
        <taxon>Insecta</taxon>
        <taxon>Pterygota</taxon>
        <taxon>Neoptera</taxon>
        <taxon>Endopterygota</taxon>
        <taxon>Hymenoptera</taxon>
        <taxon>Apocrita</taxon>
        <taxon>Ichneumonoidea</taxon>
        <taxon>Braconidae</taxon>
        <taxon>Euphorinae</taxon>
        <taxon>Microctonus</taxon>
    </lineage>
</organism>
<dbReference type="InterPro" id="IPR042510">
    <property type="entry name" value="CIP2A"/>
</dbReference>
<dbReference type="InterPro" id="IPR011989">
    <property type="entry name" value="ARM-like"/>
</dbReference>
<dbReference type="InterPro" id="IPR016024">
    <property type="entry name" value="ARM-type_fold"/>
</dbReference>
<keyword evidence="4" id="KW-1185">Reference proteome</keyword>
<proteinExistence type="predicted"/>
<accession>A0AA39G005</accession>
<feature type="coiled-coil region" evidence="1">
    <location>
        <begin position="789"/>
        <end position="830"/>
    </location>
</feature>
<evidence type="ECO:0000256" key="1">
    <source>
        <dbReference type="SAM" id="Coils"/>
    </source>
</evidence>
<feature type="coiled-coil region" evidence="1">
    <location>
        <begin position="712"/>
        <end position="753"/>
    </location>
</feature>
<protein>
    <recommendedName>
        <fullName evidence="2">CIP2A N-terminal domain-containing protein</fullName>
    </recommendedName>
</protein>
<dbReference type="Pfam" id="PF21044">
    <property type="entry name" value="CIP2A_N"/>
    <property type="match status" value="1"/>
</dbReference>
<evidence type="ECO:0000313" key="3">
    <source>
        <dbReference type="EMBL" id="KAK0178636.1"/>
    </source>
</evidence>
<dbReference type="AlphaFoldDB" id="A0AA39G005"/>
<evidence type="ECO:0000259" key="2">
    <source>
        <dbReference type="Pfam" id="PF21044"/>
    </source>
</evidence>
<evidence type="ECO:0000313" key="4">
    <source>
        <dbReference type="Proteomes" id="UP001168972"/>
    </source>
</evidence>
<gene>
    <name evidence="3" type="ORF">PV327_007512</name>
</gene>
<dbReference type="EMBL" id="JAQQBR010000004">
    <property type="protein sequence ID" value="KAK0178636.1"/>
    <property type="molecule type" value="Genomic_DNA"/>
</dbReference>
<keyword evidence="1" id="KW-0175">Coiled coil</keyword>
<feature type="domain" description="CIP2A N-terminal" evidence="2">
    <location>
        <begin position="37"/>
        <end position="321"/>
    </location>
</feature>
<comment type="caution">
    <text evidence="3">The sequence shown here is derived from an EMBL/GenBank/DDBJ whole genome shotgun (WGS) entry which is preliminary data.</text>
</comment>
<dbReference type="InterPro" id="IPR048701">
    <property type="entry name" value="CIP2A_N"/>
</dbReference>
<reference evidence="3" key="2">
    <citation type="submission" date="2023-03" db="EMBL/GenBank/DDBJ databases">
        <authorList>
            <person name="Inwood S.N."/>
            <person name="Skelly J.G."/>
            <person name="Guhlin J."/>
            <person name="Harrop T.W.R."/>
            <person name="Goldson S.G."/>
            <person name="Dearden P.K."/>
        </authorList>
    </citation>
    <scope>NUCLEOTIDE SEQUENCE</scope>
    <source>
        <strain evidence="3">Lincoln</strain>
        <tissue evidence="3">Whole body</tissue>
    </source>
</reference>
<dbReference type="PANTHER" id="PTHR23161">
    <property type="entry name" value="PROTEIN CIP2A"/>
    <property type="match status" value="1"/>
</dbReference>
<reference evidence="3" key="1">
    <citation type="journal article" date="2023" name="bioRxiv">
        <title>Scaffold-level genome assemblies of two parasitoid biocontrol wasps reveal the parthenogenesis mechanism and an associated novel virus.</title>
        <authorList>
            <person name="Inwood S."/>
            <person name="Skelly J."/>
            <person name="Guhlin J."/>
            <person name="Harrop T."/>
            <person name="Goldson S."/>
            <person name="Dearden P."/>
        </authorList>
    </citation>
    <scope>NUCLEOTIDE SEQUENCE</scope>
    <source>
        <strain evidence="3">Lincoln</strain>
        <tissue evidence="3">Whole body</tissue>
    </source>
</reference>
<dbReference type="Proteomes" id="UP001168972">
    <property type="component" value="Unassembled WGS sequence"/>
</dbReference>